<dbReference type="Proteomes" id="UP000009309">
    <property type="component" value="Unassembled WGS sequence"/>
</dbReference>
<dbReference type="OrthoDB" id="963640at2"/>
<protein>
    <submittedName>
        <fullName evidence="1">Uncharacterized protein</fullName>
    </submittedName>
</protein>
<reference evidence="1 2" key="1">
    <citation type="journal article" date="2012" name="J. Bacteriol.">
        <title>Genome Sequence of the Filamentous Bacterium Fibrisoma limi BUZ 3T.</title>
        <authorList>
            <person name="Filippini M."/>
            <person name="Qi W."/>
            <person name="Jaenicke S."/>
            <person name="Goesmann A."/>
            <person name="Smits T.H."/>
            <person name="Bagheri H.C."/>
        </authorList>
    </citation>
    <scope>NUCLEOTIDE SEQUENCE [LARGE SCALE GENOMIC DNA]</scope>
    <source>
        <strain evidence="2">BUZ 3T</strain>
    </source>
</reference>
<gene>
    <name evidence="1" type="ORF">BN8_06234</name>
</gene>
<evidence type="ECO:0000313" key="2">
    <source>
        <dbReference type="Proteomes" id="UP000009309"/>
    </source>
</evidence>
<comment type="caution">
    <text evidence="1">The sequence shown here is derived from an EMBL/GenBank/DDBJ whole genome shotgun (WGS) entry which is preliminary data.</text>
</comment>
<accession>I2GSG7</accession>
<sequence length="105" mass="12009">MAQQDQHTVEYVISQQAYEKAYRSLPEQGTDQQKAQSAKVMAKQYRLNTRDTANAGKWVMWSVGEESFEFTWQNGAWRPPANIVVLNDADRSVVDLTSFPDKPLD</sequence>
<dbReference type="eggNOG" id="ENOG502ZTMF">
    <property type="taxonomic scope" value="Bacteria"/>
</dbReference>
<proteinExistence type="predicted"/>
<organism evidence="1 2">
    <name type="scientific">Fibrisoma limi BUZ 3</name>
    <dbReference type="NCBI Taxonomy" id="1185876"/>
    <lineage>
        <taxon>Bacteria</taxon>
        <taxon>Pseudomonadati</taxon>
        <taxon>Bacteroidota</taxon>
        <taxon>Cytophagia</taxon>
        <taxon>Cytophagales</taxon>
        <taxon>Spirosomataceae</taxon>
        <taxon>Fibrisoma</taxon>
    </lineage>
</organism>
<dbReference type="EMBL" id="CAIT01000010">
    <property type="protein sequence ID" value="CCH56846.1"/>
    <property type="molecule type" value="Genomic_DNA"/>
</dbReference>
<evidence type="ECO:0000313" key="1">
    <source>
        <dbReference type="EMBL" id="CCH56846.1"/>
    </source>
</evidence>
<dbReference type="AlphaFoldDB" id="I2GSG7"/>
<keyword evidence="2" id="KW-1185">Reference proteome</keyword>
<name>I2GSG7_9BACT</name>
<dbReference type="RefSeq" id="WP_009285407.1">
    <property type="nucleotide sequence ID" value="NZ_CAIT01000010.1"/>
</dbReference>